<dbReference type="EMBL" id="JNVN01001678">
    <property type="protein sequence ID" value="KHJ33000.1"/>
    <property type="molecule type" value="Genomic_DNA"/>
</dbReference>
<evidence type="ECO:0000313" key="2">
    <source>
        <dbReference type="EMBL" id="KHJ33000.1"/>
    </source>
</evidence>
<dbReference type="STRING" id="52586.A0A0B1P6L5"/>
<keyword evidence="2" id="KW-0378">Hydrolase</keyword>
<dbReference type="InterPro" id="IPR029058">
    <property type="entry name" value="AB_hydrolase_fold"/>
</dbReference>
<dbReference type="Pfam" id="PF12697">
    <property type="entry name" value="Abhydrolase_6"/>
    <property type="match status" value="1"/>
</dbReference>
<dbReference type="InterPro" id="IPR052897">
    <property type="entry name" value="Sec-Metab_Biosynth_Hydrolase"/>
</dbReference>
<protein>
    <submittedName>
        <fullName evidence="2">Putative alpha beta-hydrolase</fullName>
    </submittedName>
</protein>
<feature type="domain" description="AB hydrolase-1" evidence="1">
    <location>
        <begin position="8"/>
        <end position="241"/>
    </location>
</feature>
<dbReference type="HOGENOM" id="CLU_046066_1_3_1"/>
<dbReference type="Proteomes" id="UP000030854">
    <property type="component" value="Unassembled WGS sequence"/>
</dbReference>
<dbReference type="OMA" id="PWRDIPC"/>
<dbReference type="OrthoDB" id="408373at2759"/>
<comment type="caution">
    <text evidence="2">The sequence shown here is derived from an EMBL/GenBank/DDBJ whole genome shotgun (WGS) entry which is preliminary data.</text>
</comment>
<sequence length="250" mass="26735">MGILKPTIIIVPGSWQQVTAFRSFVSKLENEGFPTIAIKLPSVGSTSGPPLPGLDADIAAVREVVTQTIEKSQEVILLCHSYGGLVGSNAAKGLDVHTRSKQGSLGGIKKIIFLSAFVIPSGKSLFDLLGGQPLPWMDVQGDIVCAKKEKIAEIGFNDLSPEDAAKACLEMTHSSASTFLTPSNFEPWKNGISCDYVSTTEDNAIPHFQQEIMAKQLGPKANSVTLKSGHCAFLSIPDQLLKAIIRLSNM</sequence>
<name>A0A0B1P6L5_UNCNE</name>
<evidence type="ECO:0000259" key="1">
    <source>
        <dbReference type="Pfam" id="PF12697"/>
    </source>
</evidence>
<organism evidence="2 3">
    <name type="scientific">Uncinula necator</name>
    <name type="common">Grape powdery mildew</name>
    <dbReference type="NCBI Taxonomy" id="52586"/>
    <lineage>
        <taxon>Eukaryota</taxon>
        <taxon>Fungi</taxon>
        <taxon>Dikarya</taxon>
        <taxon>Ascomycota</taxon>
        <taxon>Pezizomycotina</taxon>
        <taxon>Leotiomycetes</taxon>
        <taxon>Erysiphales</taxon>
        <taxon>Erysiphaceae</taxon>
        <taxon>Erysiphe</taxon>
    </lineage>
</organism>
<dbReference type="PANTHER" id="PTHR37017:SF13">
    <property type="entry name" value="AB HYDROLASE-1 DOMAIN-CONTAINING PROTEIN"/>
    <property type="match status" value="1"/>
</dbReference>
<dbReference type="GO" id="GO:0016787">
    <property type="term" value="F:hydrolase activity"/>
    <property type="evidence" value="ECO:0007669"/>
    <property type="project" value="UniProtKB-KW"/>
</dbReference>
<keyword evidence="3" id="KW-1185">Reference proteome</keyword>
<dbReference type="InterPro" id="IPR000073">
    <property type="entry name" value="AB_hydrolase_1"/>
</dbReference>
<dbReference type="Gene3D" id="3.40.50.1820">
    <property type="entry name" value="alpha/beta hydrolase"/>
    <property type="match status" value="1"/>
</dbReference>
<reference evidence="2 3" key="1">
    <citation type="journal article" date="2014" name="BMC Genomics">
        <title>Adaptive genomic structural variation in the grape powdery mildew pathogen, Erysiphe necator.</title>
        <authorList>
            <person name="Jones L."/>
            <person name="Riaz S."/>
            <person name="Morales-Cruz A."/>
            <person name="Amrine K.C."/>
            <person name="McGuire B."/>
            <person name="Gubler W.D."/>
            <person name="Walker M.A."/>
            <person name="Cantu D."/>
        </authorList>
    </citation>
    <scope>NUCLEOTIDE SEQUENCE [LARGE SCALE GENOMIC DNA]</scope>
    <source>
        <strain evidence="3">c</strain>
    </source>
</reference>
<dbReference type="PANTHER" id="PTHR37017">
    <property type="entry name" value="AB HYDROLASE-1 DOMAIN-CONTAINING PROTEIN-RELATED"/>
    <property type="match status" value="1"/>
</dbReference>
<dbReference type="SUPFAM" id="SSF53474">
    <property type="entry name" value="alpha/beta-Hydrolases"/>
    <property type="match status" value="1"/>
</dbReference>
<accession>A0A0B1P6L5</accession>
<proteinExistence type="predicted"/>
<evidence type="ECO:0000313" key="3">
    <source>
        <dbReference type="Proteomes" id="UP000030854"/>
    </source>
</evidence>
<gene>
    <name evidence="2" type="ORF">EV44_g2931</name>
</gene>
<dbReference type="AlphaFoldDB" id="A0A0B1P6L5"/>